<dbReference type="EMBL" id="JACJMO010000001">
    <property type="protein sequence ID" value="MBM6856229.1"/>
    <property type="molecule type" value="Genomic_DNA"/>
</dbReference>
<dbReference type="SUPFAM" id="SSF49373">
    <property type="entry name" value="Invasin/intimin cell-adhesion fragments"/>
    <property type="match status" value="2"/>
</dbReference>
<dbReference type="PANTHER" id="PTHR37835">
    <property type="entry name" value="ALPHA-CLOSTRIPAIN"/>
    <property type="match status" value="1"/>
</dbReference>
<keyword evidence="3" id="KW-1185">Reference proteome</keyword>
<gene>
    <name evidence="2" type="ORF">H6D15_01195</name>
</gene>
<protein>
    <submittedName>
        <fullName evidence="2">Ig-like domain-containing protein</fullName>
    </submittedName>
</protein>
<organism evidence="2 3">
    <name type="scientific">Caecibacteroides pullorum</name>
    <dbReference type="NCBI Taxonomy" id="2725562"/>
    <lineage>
        <taxon>Bacteria</taxon>
        <taxon>Pseudomonadati</taxon>
        <taxon>Bacteroidota</taxon>
        <taxon>Bacteroidia</taxon>
        <taxon>Bacteroidales</taxon>
        <taxon>Bacteroidaceae</taxon>
        <taxon>Caecibacteroides</taxon>
    </lineage>
</organism>
<evidence type="ECO:0000259" key="1">
    <source>
        <dbReference type="SMART" id="SM00635"/>
    </source>
</evidence>
<accession>A0AA40ZQU9</accession>
<feature type="domain" description="BIG2" evidence="1">
    <location>
        <begin position="30"/>
        <end position="107"/>
    </location>
</feature>
<dbReference type="InterPro" id="IPR003343">
    <property type="entry name" value="Big_2"/>
</dbReference>
<comment type="caution">
    <text evidence="2">The sequence shown here is derived from an EMBL/GenBank/DDBJ whole genome shotgun (WGS) entry which is preliminary data.</text>
</comment>
<dbReference type="Proteomes" id="UP000698924">
    <property type="component" value="Unassembled WGS sequence"/>
</dbReference>
<dbReference type="Pfam" id="PF02368">
    <property type="entry name" value="Big_2"/>
    <property type="match status" value="2"/>
</dbReference>
<proteinExistence type="predicted"/>
<evidence type="ECO:0000313" key="3">
    <source>
        <dbReference type="Proteomes" id="UP000698924"/>
    </source>
</evidence>
<dbReference type="Gene3D" id="3.40.50.11970">
    <property type="match status" value="1"/>
</dbReference>
<dbReference type="Gene3D" id="2.60.40.1080">
    <property type="match status" value="2"/>
</dbReference>
<dbReference type="PROSITE" id="PS51257">
    <property type="entry name" value="PROKAR_LIPOPROTEIN"/>
    <property type="match status" value="1"/>
</dbReference>
<feature type="domain" description="BIG2" evidence="1">
    <location>
        <begin position="119"/>
        <end position="196"/>
    </location>
</feature>
<reference evidence="2 3" key="1">
    <citation type="journal article" date="2021" name="Sci. Rep.">
        <title>The distribution of antibiotic resistance genes in chicken gut microbiota commensals.</title>
        <authorList>
            <person name="Juricova H."/>
            <person name="Matiasovicova J."/>
            <person name="Kubasova T."/>
            <person name="Cejkova D."/>
            <person name="Rychlik I."/>
        </authorList>
    </citation>
    <scope>NUCLEOTIDE SEQUENCE [LARGE SCALE GENOMIC DNA]</scope>
    <source>
        <strain evidence="2 3">An421</strain>
    </source>
</reference>
<dbReference type="PANTHER" id="PTHR37835:SF1">
    <property type="entry name" value="ALPHA-CLOSTRIPAIN"/>
    <property type="match status" value="1"/>
</dbReference>
<dbReference type="InterPro" id="IPR008964">
    <property type="entry name" value="Invasin/intimin_cell_adhesion"/>
</dbReference>
<name>A0AA40ZQU9_9BACT</name>
<dbReference type="Pfam" id="PF03415">
    <property type="entry name" value="Peptidase_C11"/>
    <property type="match status" value="1"/>
</dbReference>
<sequence>MFRQVYIILSLFSFLFLGSCGKEDLPDAIAVSGVVLDVDEVTLDVGDSIKLNAVVLPQNATNKKVSWLSSNENVAVVTSEGVVKALKEGVASVVVVTEDQGVYASCRVYCGDNGEVGIPVDSLYLNKSELLLQEGDTYQLKAIILPDDATNTNITWHSSDASVVSVDENGMILANKVGVAKVIATTEDGGKVAACSIRVFEPSPYKRTVLVYLAADNNLSSFALEDLAEMKEGMVQVSDGMLHLLVYIDTGSSPRLVELKKQNGQVVEDVVRTYDDRNSVGVDETREVFADVFSNPDFLAEGYGLIYWSHADGWIPYGQASTRWVGQDKTDGDHRMNISELVSVLEGAPHLDFLMFDACFMASVEVAYELRGFTDYYIGSPTENPGPGAPYERLVPLMAADQAAVEMSKAYFAAYEEIYNGGIGISNNNWTGGTSICVMRTDALEQLAALTAQLLPEEVVDIAALKEEVFDYDHKGWGRDYVGYFDLKQLMEQVLDDASYATWTQAFDAAIAYWSTTPKNYSQFVGMFSMEGANGITHYIPGSSTQRDAAYRSLKWYQDAGLEKLGW</sequence>
<dbReference type="InterPro" id="IPR005077">
    <property type="entry name" value="Peptidase_C11"/>
</dbReference>
<evidence type="ECO:0000313" key="2">
    <source>
        <dbReference type="EMBL" id="MBM6856229.1"/>
    </source>
</evidence>
<dbReference type="SMART" id="SM00635">
    <property type="entry name" value="BID_2"/>
    <property type="match status" value="2"/>
</dbReference>
<dbReference type="AlphaFoldDB" id="A0AA40ZQU9"/>